<keyword evidence="3 5" id="KW-1133">Transmembrane helix</keyword>
<dbReference type="InterPro" id="IPR051533">
    <property type="entry name" value="WaaL-like"/>
</dbReference>
<gene>
    <name evidence="7" type="ORF">DWZ12_13410</name>
</gene>
<feature type="transmembrane region" description="Helical" evidence="5">
    <location>
        <begin position="236"/>
        <end position="253"/>
    </location>
</feature>
<feature type="transmembrane region" description="Helical" evidence="5">
    <location>
        <begin position="163"/>
        <end position="183"/>
    </location>
</feature>
<accession>A0A411ZK10</accession>
<evidence type="ECO:0000313" key="8">
    <source>
        <dbReference type="Proteomes" id="UP000283585"/>
    </source>
</evidence>
<evidence type="ECO:0000256" key="4">
    <source>
        <dbReference type="ARBA" id="ARBA00023136"/>
    </source>
</evidence>
<dbReference type="InterPro" id="IPR007016">
    <property type="entry name" value="O-antigen_ligase-rel_domated"/>
</dbReference>
<feature type="transmembrane region" description="Helical" evidence="5">
    <location>
        <begin position="80"/>
        <end position="97"/>
    </location>
</feature>
<dbReference type="EMBL" id="QRSS01000019">
    <property type="protein sequence ID" value="RGQ03167.1"/>
    <property type="molecule type" value="Genomic_DNA"/>
</dbReference>
<evidence type="ECO:0000313" key="7">
    <source>
        <dbReference type="EMBL" id="RGQ03167.1"/>
    </source>
</evidence>
<feature type="domain" description="O-antigen ligase-related" evidence="6">
    <location>
        <begin position="196"/>
        <end position="343"/>
    </location>
</feature>
<feature type="transmembrane region" description="Helical" evidence="5">
    <location>
        <begin position="372"/>
        <end position="388"/>
    </location>
</feature>
<feature type="transmembrane region" description="Helical" evidence="5">
    <location>
        <begin position="190"/>
        <end position="206"/>
    </location>
</feature>
<keyword evidence="4 5" id="KW-0472">Membrane</keyword>
<dbReference type="GO" id="GO:0016020">
    <property type="term" value="C:membrane"/>
    <property type="evidence" value="ECO:0007669"/>
    <property type="project" value="UniProtKB-SubCell"/>
</dbReference>
<feature type="transmembrane region" description="Helical" evidence="5">
    <location>
        <begin position="394"/>
        <end position="410"/>
    </location>
</feature>
<feature type="transmembrane region" description="Helical" evidence="5">
    <location>
        <begin position="109"/>
        <end position="130"/>
    </location>
</feature>
<feature type="transmembrane region" description="Helical" evidence="5">
    <location>
        <begin position="331"/>
        <end position="351"/>
    </location>
</feature>
<dbReference type="PANTHER" id="PTHR37422:SF13">
    <property type="entry name" value="LIPOPOLYSACCHARIDE BIOSYNTHESIS PROTEIN PA4999-RELATED"/>
    <property type="match status" value="1"/>
</dbReference>
<dbReference type="Proteomes" id="UP000283585">
    <property type="component" value="Unassembled WGS sequence"/>
</dbReference>
<protein>
    <submittedName>
        <fullName evidence="7">O-antigen ligase family protein</fullName>
    </submittedName>
</protein>
<dbReference type="RefSeq" id="WP_118044898.1">
    <property type="nucleotide sequence ID" value="NZ_QRSS01000019.1"/>
</dbReference>
<dbReference type="PANTHER" id="PTHR37422">
    <property type="entry name" value="TEICHURONIC ACID BIOSYNTHESIS PROTEIN TUAE"/>
    <property type="match status" value="1"/>
</dbReference>
<name>A0A411ZK10_9FIRM</name>
<evidence type="ECO:0000256" key="1">
    <source>
        <dbReference type="ARBA" id="ARBA00004141"/>
    </source>
</evidence>
<evidence type="ECO:0000256" key="5">
    <source>
        <dbReference type="SAM" id="Phobius"/>
    </source>
</evidence>
<evidence type="ECO:0000256" key="2">
    <source>
        <dbReference type="ARBA" id="ARBA00022692"/>
    </source>
</evidence>
<dbReference type="Pfam" id="PF04932">
    <property type="entry name" value="Wzy_C"/>
    <property type="match status" value="1"/>
</dbReference>
<sequence>MKKSISLNNLFLTIYLIFMLLYVYASAIGISARFVVIVTFFTMIFFVIQARYLSIELGEKLWLFASVVMFVWTRRIASDVVYYNIIFLLTIMCLIVLQSCRIDIKLEKVLRIYIGMSTATVFLVIAEMILKTKISGVLGVFLPSAALSDELLYINAGTGLRGLASSTNAVSLAAFILLAYLLYRYENNKLLCRLVGIALAIIALVVCGERSNFIFAPLVLVVVYLVQADNKKGLKYFKALVIILCILGLLVILKPQLEQIPALKRTFRTLELLQKGDEIAGERSILYKRAIEMWREKPLLGHGWFEFYYSNTGILKAGSNSHAHNLLYESLAELGVIGTVLLFIPIIYAIVKNVMLIRYSKSLIDGGRHRSILSFVLAVQLFFVLDSMLHLTFFSPRIILYLILLFILFYEKRKLKKIYEI</sequence>
<keyword evidence="2 5" id="KW-0812">Transmembrane</keyword>
<feature type="transmembrane region" description="Helical" evidence="5">
    <location>
        <begin position="212"/>
        <end position="229"/>
    </location>
</feature>
<dbReference type="AlphaFoldDB" id="A0A411ZK10"/>
<keyword evidence="7" id="KW-0436">Ligase</keyword>
<evidence type="ECO:0000259" key="6">
    <source>
        <dbReference type="Pfam" id="PF04932"/>
    </source>
</evidence>
<reference evidence="7 8" key="1">
    <citation type="submission" date="2018-08" db="EMBL/GenBank/DDBJ databases">
        <title>A genome reference for cultivated species of the human gut microbiota.</title>
        <authorList>
            <person name="Zou Y."/>
            <person name="Xue W."/>
            <person name="Luo G."/>
        </authorList>
    </citation>
    <scope>NUCLEOTIDE SEQUENCE [LARGE SCALE GENOMIC DNA]</scope>
    <source>
        <strain evidence="7 8">AF29-2BH</strain>
    </source>
</reference>
<comment type="caution">
    <text evidence="7">The sequence shown here is derived from an EMBL/GenBank/DDBJ whole genome shotgun (WGS) entry which is preliminary data.</text>
</comment>
<proteinExistence type="predicted"/>
<evidence type="ECO:0000256" key="3">
    <source>
        <dbReference type="ARBA" id="ARBA00022989"/>
    </source>
</evidence>
<comment type="subcellular location">
    <subcellularLocation>
        <location evidence="1">Membrane</location>
        <topology evidence="1">Multi-pass membrane protein</topology>
    </subcellularLocation>
</comment>
<dbReference type="GO" id="GO:0016874">
    <property type="term" value="F:ligase activity"/>
    <property type="evidence" value="ECO:0007669"/>
    <property type="project" value="UniProtKB-KW"/>
</dbReference>
<organism evidence="7 8">
    <name type="scientific">Blautia obeum</name>
    <dbReference type="NCBI Taxonomy" id="40520"/>
    <lineage>
        <taxon>Bacteria</taxon>
        <taxon>Bacillati</taxon>
        <taxon>Bacillota</taxon>
        <taxon>Clostridia</taxon>
        <taxon>Lachnospirales</taxon>
        <taxon>Lachnospiraceae</taxon>
        <taxon>Blautia</taxon>
    </lineage>
</organism>
<feature type="transmembrane region" description="Helical" evidence="5">
    <location>
        <begin position="7"/>
        <end position="24"/>
    </location>
</feature>
<feature type="transmembrane region" description="Helical" evidence="5">
    <location>
        <begin position="30"/>
        <end position="50"/>
    </location>
</feature>